<gene>
    <name evidence="2" type="ORF">Ahu01nite_052620</name>
</gene>
<dbReference type="Gene3D" id="1.20.90.10">
    <property type="entry name" value="Phospholipase A2 domain"/>
    <property type="match status" value="1"/>
</dbReference>
<feature type="chain" id="PRO_5046580923" description="Phospholipase A2-like protein" evidence="1">
    <location>
        <begin position="38"/>
        <end position="161"/>
    </location>
</feature>
<evidence type="ECO:0000313" key="2">
    <source>
        <dbReference type="EMBL" id="GIE22160.1"/>
    </source>
</evidence>
<proteinExistence type="predicted"/>
<keyword evidence="3" id="KW-1185">Reference proteome</keyword>
<dbReference type="Proteomes" id="UP000603200">
    <property type="component" value="Unassembled WGS sequence"/>
</dbReference>
<name>A0ABQ3ZU74_9ACTN</name>
<dbReference type="SUPFAM" id="SSF48619">
    <property type="entry name" value="Phospholipase A2, PLA2"/>
    <property type="match status" value="1"/>
</dbReference>
<evidence type="ECO:0000313" key="3">
    <source>
        <dbReference type="Proteomes" id="UP000603200"/>
    </source>
</evidence>
<feature type="signal peptide" evidence="1">
    <location>
        <begin position="1"/>
        <end position="37"/>
    </location>
</feature>
<sequence length="161" mass="17833">MRKTSQLIARLIALPLAAAVMLIGAEAVIASPASAAAAVGGLATATVKAPAYTLPAVKIPRNYVYNPRRGSLHDYCTLSPNRWRPRGYRVLDLRGSCAVHDMCYERRGQRKAYCDNQFYDNLKFECDLTYLRMAVPALNKQCRGVAKTYYSAVKAHGHDPR</sequence>
<organism evidence="2 3">
    <name type="scientific">Winogradskya humida</name>
    <dbReference type="NCBI Taxonomy" id="113566"/>
    <lineage>
        <taxon>Bacteria</taxon>
        <taxon>Bacillati</taxon>
        <taxon>Actinomycetota</taxon>
        <taxon>Actinomycetes</taxon>
        <taxon>Micromonosporales</taxon>
        <taxon>Micromonosporaceae</taxon>
        <taxon>Winogradskya</taxon>
    </lineage>
</organism>
<dbReference type="EMBL" id="BOMN01000066">
    <property type="protein sequence ID" value="GIE22160.1"/>
    <property type="molecule type" value="Genomic_DNA"/>
</dbReference>
<reference evidence="2 3" key="1">
    <citation type="submission" date="2021-01" db="EMBL/GenBank/DDBJ databases">
        <title>Whole genome shotgun sequence of Actinoplanes humidus NBRC 14915.</title>
        <authorList>
            <person name="Komaki H."/>
            <person name="Tamura T."/>
        </authorList>
    </citation>
    <scope>NUCLEOTIDE SEQUENCE [LARGE SCALE GENOMIC DNA]</scope>
    <source>
        <strain evidence="2 3">NBRC 14915</strain>
    </source>
</reference>
<comment type="caution">
    <text evidence="2">The sequence shown here is derived from an EMBL/GenBank/DDBJ whole genome shotgun (WGS) entry which is preliminary data.</text>
</comment>
<evidence type="ECO:0000256" key="1">
    <source>
        <dbReference type="SAM" id="SignalP"/>
    </source>
</evidence>
<keyword evidence="1" id="KW-0732">Signal</keyword>
<protein>
    <recommendedName>
        <fullName evidence="4">Phospholipase A2-like protein</fullName>
    </recommendedName>
</protein>
<accession>A0ABQ3ZU74</accession>
<dbReference type="RefSeq" id="WP_203839253.1">
    <property type="nucleotide sequence ID" value="NZ_BAAATV010000002.1"/>
</dbReference>
<evidence type="ECO:0008006" key="4">
    <source>
        <dbReference type="Google" id="ProtNLM"/>
    </source>
</evidence>
<dbReference type="InterPro" id="IPR036444">
    <property type="entry name" value="PLipase_A2_dom_sf"/>
</dbReference>